<dbReference type="PROSITE" id="PS51782">
    <property type="entry name" value="LYSM"/>
    <property type="match status" value="1"/>
</dbReference>
<dbReference type="Proteomes" id="UP000779508">
    <property type="component" value="Unassembled WGS sequence"/>
</dbReference>
<dbReference type="InterPro" id="IPR018392">
    <property type="entry name" value="LysM"/>
</dbReference>
<dbReference type="InterPro" id="IPR006179">
    <property type="entry name" value="5_nucleotidase/apyrase"/>
</dbReference>
<protein>
    <submittedName>
        <fullName evidence="3">5'-nucleotidase C-terminal domain-containing protein</fullName>
    </submittedName>
</protein>
<dbReference type="EMBL" id="JAHLQK010000001">
    <property type="protein sequence ID" value="MBU5675393.1"/>
    <property type="molecule type" value="Genomic_DNA"/>
</dbReference>
<name>A0ABS6FZ99_9FIRM</name>
<gene>
    <name evidence="3" type="ORF">KQI88_03050</name>
</gene>
<accession>A0ABS6FZ99</accession>
<dbReference type="InterPro" id="IPR008334">
    <property type="entry name" value="5'-Nucleotdase_C"/>
</dbReference>
<dbReference type="PANTHER" id="PTHR11575:SF24">
    <property type="entry name" value="5'-NUCLEOTIDASE"/>
    <property type="match status" value="1"/>
</dbReference>
<evidence type="ECO:0000256" key="1">
    <source>
        <dbReference type="ARBA" id="ARBA00022729"/>
    </source>
</evidence>
<dbReference type="Pfam" id="PF01476">
    <property type="entry name" value="LysM"/>
    <property type="match status" value="1"/>
</dbReference>
<proteinExistence type="predicted"/>
<keyword evidence="4" id="KW-1185">Reference proteome</keyword>
<dbReference type="Pfam" id="PF00149">
    <property type="entry name" value="Metallophos"/>
    <property type="match status" value="1"/>
</dbReference>
<evidence type="ECO:0000313" key="3">
    <source>
        <dbReference type="EMBL" id="MBU5675393.1"/>
    </source>
</evidence>
<sequence length="589" mass="64452">MVNVFSRKKIAIFFVVLTLIISSLGGIFTYANEGVVTKITIFHTNDLHGRIQESSSEIGYAKIAGLVNNFRQNNPNTLLLDAGDTFHGLSIATLEKGESVIKAMNALKYDAMVPGNHDFNYGYERLLELKEMSNFPLISANIKTEKGENLLDKYIIKEIDGVKVGIFGLSTPETTYKTNPKNVEGLVFEDPSEIAAKMVEKLREEKADVIIALGHLGIDEESVDTSIKVVEEVKGIDIFIDGHSHSTFEEGLLVGDTLIASTGDYGKNIGVVEISILEGKIVDKSASLVSKKDFEEVAPEEEVQNLIESIAEGQNEILSEVIGEAKVRLDGERELARVKETNLGNLVGDIFLHWTDADIALVNGGGIRASIEAGNITTGDVVTVFPFGNTLVVKKLDGAAIKAALEHGTKSYPELAGGFPHVAGMKYAIDLSKPVGDRVVDITVNGDPLDLNKKYTMATNDFIAAGGDGYTMIAAGELVKEMMTMDEAVVNYIKEKKVIEPKLEGRILVKEVEEQKEEQVEVVEEVKEVKEEVVKPVVKESIVYIVKPGDWLSKIAIKYNTTWQELQKINNIKNADLIFPGQKIIIPAS</sequence>
<dbReference type="InterPro" id="IPR004843">
    <property type="entry name" value="Calcineurin-like_PHP"/>
</dbReference>
<dbReference type="CDD" id="cd00118">
    <property type="entry name" value="LysM"/>
    <property type="match status" value="1"/>
</dbReference>
<comment type="caution">
    <text evidence="3">The sequence shown here is derived from an EMBL/GenBank/DDBJ whole genome shotgun (WGS) entry which is preliminary data.</text>
</comment>
<dbReference type="Pfam" id="PF02872">
    <property type="entry name" value="5_nucleotid_C"/>
    <property type="match status" value="1"/>
</dbReference>
<dbReference type="SMART" id="SM00257">
    <property type="entry name" value="LysM"/>
    <property type="match status" value="1"/>
</dbReference>
<evidence type="ECO:0000313" key="4">
    <source>
        <dbReference type="Proteomes" id="UP000779508"/>
    </source>
</evidence>
<evidence type="ECO:0000259" key="2">
    <source>
        <dbReference type="PROSITE" id="PS51782"/>
    </source>
</evidence>
<reference evidence="3 4" key="1">
    <citation type="submission" date="2021-06" db="EMBL/GenBank/DDBJ databases">
        <authorList>
            <person name="Sun Q."/>
            <person name="Li D."/>
        </authorList>
    </citation>
    <scope>NUCLEOTIDE SEQUENCE [LARGE SCALE GENOMIC DNA]</scope>
    <source>
        <strain evidence="3 4">MSJ-5</strain>
    </source>
</reference>
<organism evidence="3 4">
    <name type="scientific">Alkaliphilus flagellatus</name>
    <dbReference type="NCBI Taxonomy" id="2841507"/>
    <lineage>
        <taxon>Bacteria</taxon>
        <taxon>Bacillati</taxon>
        <taxon>Bacillota</taxon>
        <taxon>Clostridia</taxon>
        <taxon>Peptostreptococcales</taxon>
        <taxon>Natronincolaceae</taxon>
        <taxon>Alkaliphilus</taxon>
    </lineage>
</organism>
<dbReference type="RefSeq" id="WP_216414877.1">
    <property type="nucleotide sequence ID" value="NZ_JAHLQK010000001.1"/>
</dbReference>
<feature type="domain" description="LysM" evidence="2">
    <location>
        <begin position="542"/>
        <end position="586"/>
    </location>
</feature>
<keyword evidence="1" id="KW-0732">Signal</keyword>
<dbReference type="CDD" id="cd00845">
    <property type="entry name" value="MPP_UshA_N_like"/>
    <property type="match status" value="1"/>
</dbReference>
<dbReference type="PANTHER" id="PTHR11575">
    <property type="entry name" value="5'-NUCLEOTIDASE-RELATED"/>
    <property type="match status" value="1"/>
</dbReference>